<reference evidence="2" key="1">
    <citation type="submission" date="2021-06" db="EMBL/GenBank/DDBJ databases">
        <title>Parelaphostrongylus tenuis whole genome reference sequence.</title>
        <authorList>
            <person name="Garwood T.J."/>
            <person name="Larsen P.A."/>
            <person name="Fountain-Jones N.M."/>
            <person name="Garbe J.R."/>
            <person name="Macchietto M.G."/>
            <person name="Kania S.A."/>
            <person name="Gerhold R.W."/>
            <person name="Richards J.E."/>
            <person name="Wolf T.M."/>
        </authorList>
    </citation>
    <scope>NUCLEOTIDE SEQUENCE</scope>
    <source>
        <strain evidence="2">MNPRO001-30</strain>
        <tissue evidence="2">Meninges</tissue>
    </source>
</reference>
<sequence>MMAMGIVMAKRRSGRRMNEKKKQKDFRQDGIQSAQMAAPVQTLRCAQEDNFRK</sequence>
<evidence type="ECO:0000256" key="1">
    <source>
        <dbReference type="SAM" id="MobiDB-lite"/>
    </source>
</evidence>
<name>A0AAD5WJH4_PARTN</name>
<proteinExistence type="predicted"/>
<gene>
    <name evidence="2" type="ORF">KIN20_033754</name>
</gene>
<accession>A0AAD5WJH4</accession>
<dbReference type="EMBL" id="JAHQIW010007038">
    <property type="protein sequence ID" value="KAJ1371753.1"/>
    <property type="molecule type" value="Genomic_DNA"/>
</dbReference>
<evidence type="ECO:0000313" key="3">
    <source>
        <dbReference type="Proteomes" id="UP001196413"/>
    </source>
</evidence>
<feature type="compositionally biased region" description="Basic and acidic residues" evidence="1">
    <location>
        <begin position="16"/>
        <end position="28"/>
    </location>
</feature>
<protein>
    <submittedName>
        <fullName evidence="2">Uncharacterized protein</fullName>
    </submittedName>
</protein>
<organism evidence="2 3">
    <name type="scientific">Parelaphostrongylus tenuis</name>
    <name type="common">Meningeal worm</name>
    <dbReference type="NCBI Taxonomy" id="148309"/>
    <lineage>
        <taxon>Eukaryota</taxon>
        <taxon>Metazoa</taxon>
        <taxon>Ecdysozoa</taxon>
        <taxon>Nematoda</taxon>
        <taxon>Chromadorea</taxon>
        <taxon>Rhabditida</taxon>
        <taxon>Rhabditina</taxon>
        <taxon>Rhabditomorpha</taxon>
        <taxon>Strongyloidea</taxon>
        <taxon>Metastrongylidae</taxon>
        <taxon>Parelaphostrongylus</taxon>
    </lineage>
</organism>
<feature type="region of interest" description="Disordered" evidence="1">
    <location>
        <begin position="1"/>
        <end position="40"/>
    </location>
</feature>
<keyword evidence="3" id="KW-1185">Reference proteome</keyword>
<dbReference type="Proteomes" id="UP001196413">
    <property type="component" value="Unassembled WGS sequence"/>
</dbReference>
<comment type="caution">
    <text evidence="2">The sequence shown here is derived from an EMBL/GenBank/DDBJ whole genome shotgun (WGS) entry which is preliminary data.</text>
</comment>
<dbReference type="AlphaFoldDB" id="A0AAD5WJH4"/>
<evidence type="ECO:0000313" key="2">
    <source>
        <dbReference type="EMBL" id="KAJ1371753.1"/>
    </source>
</evidence>